<proteinExistence type="predicted"/>
<evidence type="ECO:0000256" key="1">
    <source>
        <dbReference type="SAM" id="MobiDB-lite"/>
    </source>
</evidence>
<organism evidence="2 3">
    <name type="scientific">Actinoplanes siamensis</name>
    <dbReference type="NCBI Taxonomy" id="1223317"/>
    <lineage>
        <taxon>Bacteria</taxon>
        <taxon>Bacillati</taxon>
        <taxon>Actinomycetota</taxon>
        <taxon>Actinomycetes</taxon>
        <taxon>Micromonosporales</taxon>
        <taxon>Micromonosporaceae</taxon>
        <taxon>Actinoplanes</taxon>
    </lineage>
</organism>
<dbReference type="EMBL" id="BOMW01000015">
    <property type="protein sequence ID" value="GIF03973.1"/>
    <property type="molecule type" value="Genomic_DNA"/>
</dbReference>
<evidence type="ECO:0000313" key="2">
    <source>
        <dbReference type="EMBL" id="GIF03973.1"/>
    </source>
</evidence>
<comment type="caution">
    <text evidence="2">The sequence shown here is derived from an EMBL/GenBank/DDBJ whole genome shotgun (WGS) entry which is preliminary data.</text>
</comment>
<feature type="region of interest" description="Disordered" evidence="1">
    <location>
        <begin position="1"/>
        <end position="100"/>
    </location>
</feature>
<dbReference type="Proteomes" id="UP000629619">
    <property type="component" value="Unassembled WGS sequence"/>
</dbReference>
<evidence type="ECO:0000313" key="3">
    <source>
        <dbReference type="Proteomes" id="UP000629619"/>
    </source>
</evidence>
<gene>
    <name evidence="2" type="ORF">Asi03nite_15110</name>
</gene>
<sequence length="120" mass="12899">MPVAYALNARHIAPGTRRPGRGSRCAASPGVRGLPIPRGVSVPGQRDLPDAGACASVRSLTSERQRPRAVEGYGTRSSLRQPREERPVGPTGRPQVRYLIEPCTKGDVGYLRPVRSEGES</sequence>
<protein>
    <submittedName>
        <fullName evidence="2">Uncharacterized protein</fullName>
    </submittedName>
</protein>
<keyword evidence="3" id="KW-1185">Reference proteome</keyword>
<reference evidence="2" key="1">
    <citation type="submission" date="2021-01" db="EMBL/GenBank/DDBJ databases">
        <title>Whole genome shotgun sequence of Actinoplanes siamensis NBRC 109076.</title>
        <authorList>
            <person name="Komaki H."/>
            <person name="Tamura T."/>
        </authorList>
    </citation>
    <scope>NUCLEOTIDE SEQUENCE</scope>
    <source>
        <strain evidence="2">NBRC 109076</strain>
    </source>
</reference>
<name>A0A919N3Z4_9ACTN</name>
<dbReference type="AlphaFoldDB" id="A0A919N3Z4"/>
<accession>A0A919N3Z4</accession>